<dbReference type="Proteomes" id="UP000095281">
    <property type="component" value="Unplaced"/>
</dbReference>
<proteinExistence type="predicted"/>
<dbReference type="AlphaFoldDB" id="A0A1I8BN28"/>
<accession>A0A1I8BN28</accession>
<name>A0A1I8BN28_MELHA</name>
<organism evidence="1 2">
    <name type="scientific">Meloidogyne hapla</name>
    <name type="common">Root-knot nematode worm</name>
    <dbReference type="NCBI Taxonomy" id="6305"/>
    <lineage>
        <taxon>Eukaryota</taxon>
        <taxon>Metazoa</taxon>
        <taxon>Ecdysozoa</taxon>
        <taxon>Nematoda</taxon>
        <taxon>Chromadorea</taxon>
        <taxon>Rhabditida</taxon>
        <taxon>Tylenchina</taxon>
        <taxon>Tylenchomorpha</taxon>
        <taxon>Tylenchoidea</taxon>
        <taxon>Meloidogynidae</taxon>
        <taxon>Meloidogyninae</taxon>
        <taxon>Meloidogyne</taxon>
    </lineage>
</organism>
<evidence type="ECO:0000313" key="1">
    <source>
        <dbReference type="Proteomes" id="UP000095281"/>
    </source>
</evidence>
<keyword evidence="1" id="KW-1185">Reference proteome</keyword>
<evidence type="ECO:0000313" key="2">
    <source>
        <dbReference type="WBParaSite" id="MhA1_Contig315.frz3.gene3"/>
    </source>
</evidence>
<reference evidence="2" key="1">
    <citation type="submission" date="2016-11" db="UniProtKB">
        <authorList>
            <consortium name="WormBaseParasite"/>
        </authorList>
    </citation>
    <scope>IDENTIFICATION</scope>
</reference>
<protein>
    <submittedName>
        <fullName evidence="2">Transposase</fullName>
    </submittedName>
</protein>
<dbReference type="WBParaSite" id="MhA1_Contig315.frz3.gene3">
    <property type="protein sequence ID" value="MhA1_Contig315.frz3.gene3"/>
    <property type="gene ID" value="MhA1_Contig315.frz3.gene3"/>
</dbReference>
<sequence length="143" mass="16583">MATLSIDHKIENDQNVGILTNFIGLHYDSANALVTIACREYIQKHGAIDSTHNFYTLYDSLDGVYKLVLEQYVINPLMLDEEFSKEESNYIQGIYYIENLDILPQMHSAFARKVISRVRQNRISGSCNRIGFQNFDQDRIRQD</sequence>